<evidence type="ECO:0000313" key="2">
    <source>
        <dbReference type="Proteomes" id="UP000285970"/>
    </source>
</evidence>
<dbReference type="RefSeq" id="WP_205796872.1">
    <property type="nucleotide sequence ID" value="NZ_RBZY01000015.1"/>
</dbReference>
<gene>
    <name evidence="1" type="ORF">D8Y23_05610</name>
</gene>
<name>A0A3S3MZL4_9MICO</name>
<dbReference type="EMBL" id="RBZY01000015">
    <property type="protein sequence ID" value="RWR20573.1"/>
    <property type="molecule type" value="Genomic_DNA"/>
</dbReference>
<evidence type="ECO:0008006" key="3">
    <source>
        <dbReference type="Google" id="ProtNLM"/>
    </source>
</evidence>
<comment type="caution">
    <text evidence="1">The sequence shown here is derived from an EMBL/GenBank/DDBJ whole genome shotgun (WGS) entry which is preliminary data.</text>
</comment>
<dbReference type="Proteomes" id="UP000285970">
    <property type="component" value="Unassembled WGS sequence"/>
</dbReference>
<proteinExistence type="predicted"/>
<evidence type="ECO:0000313" key="1">
    <source>
        <dbReference type="EMBL" id="RWR20573.1"/>
    </source>
</evidence>
<accession>A0A3S3MZL4</accession>
<dbReference type="AlphaFoldDB" id="A0A3S3MZL4"/>
<reference evidence="1 2" key="1">
    <citation type="journal article" date="2018" name="Front. Microbiol.">
        <title>Novel Insights Into Bacterial Dimethylsulfoniopropionate Catabolism in the East China Sea.</title>
        <authorList>
            <person name="Liu J."/>
            <person name="Liu J."/>
            <person name="Zhang S.H."/>
            <person name="Liang J."/>
            <person name="Lin H."/>
            <person name="Song D."/>
            <person name="Yang G.P."/>
            <person name="Todd J.D."/>
            <person name="Zhang X.H."/>
        </authorList>
    </citation>
    <scope>NUCLEOTIDE SEQUENCE [LARGE SCALE GENOMIC DNA]</scope>
    <source>
        <strain evidence="1 2">ZYFD042</strain>
    </source>
</reference>
<protein>
    <recommendedName>
        <fullName evidence="3">4'-phosphopantetheinyl transferase</fullName>
    </recommendedName>
</protein>
<organism evidence="1 2">
    <name type="scientific">Microbacterium enclense</name>
    <dbReference type="NCBI Taxonomy" id="993073"/>
    <lineage>
        <taxon>Bacteria</taxon>
        <taxon>Bacillati</taxon>
        <taxon>Actinomycetota</taxon>
        <taxon>Actinomycetes</taxon>
        <taxon>Micrococcales</taxon>
        <taxon>Microbacteriaceae</taxon>
        <taxon>Microbacterium</taxon>
    </lineage>
</organism>
<sequence>MTLPAGIEVRWRGVDDGARPREVSRALLAEMLPGASFHARCVRCGGEHGRLRVSGADATVSVSYVAGWAFAAAGPAAIALGLDAAPDVEASLDRVLPGADARSWARVEAVLKADGRGLTVDPMRVVVEDAPPAGADWVARIDDDRPFTGWDVPGPAGVVLAVAARSPS</sequence>